<keyword evidence="2" id="KW-0677">Repeat</keyword>
<dbReference type="PROSITE" id="PS50157">
    <property type="entry name" value="ZINC_FINGER_C2H2_2"/>
    <property type="match status" value="4"/>
</dbReference>
<gene>
    <name evidence="8" type="ORF">A0J61_08185</name>
</gene>
<dbReference type="FunFam" id="3.30.160.60:FF:000072">
    <property type="entry name" value="zinc finger protein 143 isoform X1"/>
    <property type="match status" value="2"/>
</dbReference>
<dbReference type="EMBL" id="LUGH01000607">
    <property type="protein sequence ID" value="OBZ83765.1"/>
    <property type="molecule type" value="Genomic_DNA"/>
</dbReference>
<evidence type="ECO:0000259" key="7">
    <source>
        <dbReference type="PROSITE" id="PS50157"/>
    </source>
</evidence>
<feature type="compositionally biased region" description="Low complexity" evidence="6">
    <location>
        <begin position="377"/>
        <end position="389"/>
    </location>
</feature>
<feature type="region of interest" description="Disordered" evidence="6">
    <location>
        <begin position="333"/>
        <end position="352"/>
    </location>
</feature>
<dbReference type="Gene3D" id="3.30.160.60">
    <property type="entry name" value="Classic Zinc Finger"/>
    <property type="match status" value="4"/>
</dbReference>
<feature type="compositionally biased region" description="Polar residues" evidence="6">
    <location>
        <begin position="202"/>
        <end position="211"/>
    </location>
</feature>
<dbReference type="SUPFAM" id="SSF57667">
    <property type="entry name" value="beta-beta-alpha zinc fingers"/>
    <property type="match status" value="4"/>
</dbReference>
<dbReference type="SMART" id="SM00355">
    <property type="entry name" value="ZnF_C2H2"/>
    <property type="match status" value="4"/>
</dbReference>
<reference evidence="8 9" key="1">
    <citation type="submission" date="2016-03" db="EMBL/GenBank/DDBJ databases">
        <title>Choanephora cucurbitarum.</title>
        <authorList>
            <person name="Min B."/>
            <person name="Park H."/>
            <person name="Park J.-H."/>
            <person name="Shin H.-D."/>
            <person name="Choi I.-G."/>
        </authorList>
    </citation>
    <scope>NUCLEOTIDE SEQUENCE [LARGE SCALE GENOMIC DNA]</scope>
    <source>
        <strain evidence="8 9">KUS-F28377</strain>
    </source>
</reference>
<dbReference type="STRING" id="101091.A0A1C7N3P1"/>
<evidence type="ECO:0000256" key="3">
    <source>
        <dbReference type="ARBA" id="ARBA00022771"/>
    </source>
</evidence>
<feature type="domain" description="C2H2-type" evidence="7">
    <location>
        <begin position="164"/>
        <end position="193"/>
    </location>
</feature>
<dbReference type="Pfam" id="PF00096">
    <property type="entry name" value="zf-C2H2"/>
    <property type="match status" value="4"/>
</dbReference>
<feature type="region of interest" description="Disordered" evidence="6">
    <location>
        <begin position="375"/>
        <end position="420"/>
    </location>
</feature>
<dbReference type="OrthoDB" id="6365676at2759"/>
<evidence type="ECO:0000256" key="6">
    <source>
        <dbReference type="SAM" id="MobiDB-lite"/>
    </source>
</evidence>
<dbReference type="InterPro" id="IPR036236">
    <property type="entry name" value="Znf_C2H2_sf"/>
</dbReference>
<feature type="region of interest" description="Disordered" evidence="6">
    <location>
        <begin position="192"/>
        <end position="211"/>
    </location>
</feature>
<dbReference type="GO" id="GO:0000785">
    <property type="term" value="C:chromatin"/>
    <property type="evidence" value="ECO:0007669"/>
    <property type="project" value="TreeGrafter"/>
</dbReference>
<dbReference type="GO" id="GO:0000981">
    <property type="term" value="F:DNA-binding transcription factor activity, RNA polymerase II-specific"/>
    <property type="evidence" value="ECO:0007669"/>
    <property type="project" value="UniProtKB-ARBA"/>
</dbReference>
<protein>
    <recommendedName>
        <fullName evidence="7">C2H2-type domain-containing protein</fullName>
    </recommendedName>
</protein>
<dbReference type="PANTHER" id="PTHR14003">
    <property type="entry name" value="TRANSCRIPTIONAL REPRESSOR PROTEIN YY"/>
    <property type="match status" value="1"/>
</dbReference>
<evidence type="ECO:0000256" key="1">
    <source>
        <dbReference type="ARBA" id="ARBA00022723"/>
    </source>
</evidence>
<dbReference type="GO" id="GO:0031519">
    <property type="term" value="C:PcG protein complex"/>
    <property type="evidence" value="ECO:0007669"/>
    <property type="project" value="TreeGrafter"/>
</dbReference>
<keyword evidence="9" id="KW-1185">Reference proteome</keyword>
<sequence>MNSNNYCIDSVSRRSSLCPPSHETVLSPPLTPALSQHHPFDKRHSTDLSSYPSNHYHRPSYPVDPWMNQHSIYQQHYPLTQHHHHHQGLMPTQIPTTSSTPSQRSPVLIPSTMTNRVSMSPSGSRKQPTKQNKHACTFPDCSWSFKRFEHLKRHMLVHTGERPHVCPHPGCGKRFSRSDNFHAHYRTHEKKAFARQKQQKQDTTPLAHSPFTTKEEKTTFAHPSCYPHQQSPFGLLHKEHTLINQYQQQSPLQPVPQPSPVQPYSPTPICNKLKIEVVEDESQRKPHPCTHPNCDKRFRRLEHLKRHTRIHTQEQPFECNFPGCSKAFSRSDNLAQHKKTHEKRDSKYGHAQPQHHQLDNFMHHQERYSLVDLIRDNSSPSSSSSNASATDTNKPYHDTKQHSLLNWQQTNESSTESVGC</sequence>
<feature type="domain" description="C2H2-type" evidence="7">
    <location>
        <begin position="317"/>
        <end position="346"/>
    </location>
</feature>
<name>A0A1C7N3P1_9FUNG</name>
<evidence type="ECO:0000313" key="9">
    <source>
        <dbReference type="Proteomes" id="UP000093000"/>
    </source>
</evidence>
<feature type="domain" description="C2H2-type" evidence="7">
    <location>
        <begin position="134"/>
        <end position="163"/>
    </location>
</feature>
<dbReference type="GO" id="GO:0008270">
    <property type="term" value="F:zinc ion binding"/>
    <property type="evidence" value="ECO:0007669"/>
    <property type="project" value="UniProtKB-KW"/>
</dbReference>
<evidence type="ECO:0000313" key="8">
    <source>
        <dbReference type="EMBL" id="OBZ83765.1"/>
    </source>
</evidence>
<accession>A0A1C7N3P1</accession>
<comment type="caution">
    <text evidence="8">The sequence shown here is derived from an EMBL/GenBank/DDBJ whole genome shotgun (WGS) entry which is preliminary data.</text>
</comment>
<keyword evidence="1" id="KW-0479">Metal-binding</keyword>
<keyword evidence="4" id="KW-0862">Zinc</keyword>
<evidence type="ECO:0000256" key="4">
    <source>
        <dbReference type="ARBA" id="ARBA00022833"/>
    </source>
</evidence>
<dbReference type="FunFam" id="3.30.160.60:FF:000125">
    <property type="entry name" value="Putative zinc finger protein 143"/>
    <property type="match status" value="1"/>
</dbReference>
<feature type="compositionally biased region" description="Polar residues" evidence="6">
    <location>
        <begin position="402"/>
        <end position="420"/>
    </location>
</feature>
<evidence type="ECO:0000256" key="2">
    <source>
        <dbReference type="ARBA" id="ARBA00022737"/>
    </source>
</evidence>
<dbReference type="InParanoid" id="A0A1C7N3P1"/>
<dbReference type="AlphaFoldDB" id="A0A1C7N3P1"/>
<dbReference type="GO" id="GO:0000978">
    <property type="term" value="F:RNA polymerase II cis-regulatory region sequence-specific DNA binding"/>
    <property type="evidence" value="ECO:0007669"/>
    <property type="project" value="TreeGrafter"/>
</dbReference>
<dbReference type="InterPro" id="IPR013087">
    <property type="entry name" value="Znf_C2H2_type"/>
</dbReference>
<feature type="compositionally biased region" description="Polar residues" evidence="6">
    <location>
        <begin position="113"/>
        <end position="126"/>
    </location>
</feature>
<dbReference type="PANTHER" id="PTHR14003:SF19">
    <property type="entry name" value="YY2 TRANSCRIPTION FACTOR"/>
    <property type="match status" value="1"/>
</dbReference>
<feature type="region of interest" description="Disordered" evidence="6">
    <location>
        <begin position="113"/>
        <end position="133"/>
    </location>
</feature>
<dbReference type="PROSITE" id="PS00028">
    <property type="entry name" value="ZINC_FINGER_C2H2_1"/>
    <property type="match status" value="4"/>
</dbReference>
<dbReference type="Proteomes" id="UP000093000">
    <property type="component" value="Unassembled WGS sequence"/>
</dbReference>
<organism evidence="8 9">
    <name type="scientific">Choanephora cucurbitarum</name>
    <dbReference type="NCBI Taxonomy" id="101091"/>
    <lineage>
        <taxon>Eukaryota</taxon>
        <taxon>Fungi</taxon>
        <taxon>Fungi incertae sedis</taxon>
        <taxon>Mucoromycota</taxon>
        <taxon>Mucoromycotina</taxon>
        <taxon>Mucoromycetes</taxon>
        <taxon>Mucorales</taxon>
        <taxon>Mucorineae</taxon>
        <taxon>Choanephoraceae</taxon>
        <taxon>Choanephoroideae</taxon>
        <taxon>Choanephora</taxon>
    </lineage>
</organism>
<proteinExistence type="predicted"/>
<feature type="region of interest" description="Disordered" evidence="6">
    <location>
        <begin position="1"/>
        <end position="49"/>
    </location>
</feature>
<keyword evidence="3 5" id="KW-0863">Zinc-finger</keyword>
<dbReference type="GO" id="GO:0005667">
    <property type="term" value="C:transcription regulator complex"/>
    <property type="evidence" value="ECO:0007669"/>
    <property type="project" value="TreeGrafter"/>
</dbReference>
<feature type="domain" description="C2H2-type" evidence="7">
    <location>
        <begin position="287"/>
        <end position="316"/>
    </location>
</feature>
<evidence type="ECO:0000256" key="5">
    <source>
        <dbReference type="PROSITE-ProRule" id="PRU00042"/>
    </source>
</evidence>